<dbReference type="OrthoDB" id="580912at2"/>
<feature type="signal peptide" evidence="2">
    <location>
        <begin position="1"/>
        <end position="26"/>
    </location>
</feature>
<dbReference type="AlphaFoldDB" id="A0A0F5Q438"/>
<dbReference type="PANTHER" id="PTHR38075:SF1">
    <property type="entry name" value="DUF4139 DOMAIN-CONTAINING PROTEIN"/>
    <property type="match status" value="1"/>
</dbReference>
<reference evidence="4 5" key="1">
    <citation type="submission" date="2015-03" db="EMBL/GenBank/DDBJ databases">
        <authorList>
            <person name="Lepp D."/>
            <person name="Hassan Y.I."/>
            <person name="Li X.-Z."/>
            <person name="Zhou T."/>
        </authorList>
    </citation>
    <scope>NUCLEOTIDE SEQUENCE [LARGE SCALE GENOMIC DNA]</scope>
    <source>
        <strain evidence="4 5">E84</strain>
    </source>
</reference>
<dbReference type="InterPro" id="IPR037291">
    <property type="entry name" value="DUF4139"/>
</dbReference>
<dbReference type="PANTHER" id="PTHR38075">
    <property type="entry name" value="DUF4139 DOMAIN-CONTAINING PROTEIN"/>
    <property type="match status" value="1"/>
</dbReference>
<keyword evidence="5" id="KW-1185">Reference proteome</keyword>
<comment type="caution">
    <text evidence="4">The sequence shown here is derived from an EMBL/GenBank/DDBJ whole genome shotgun (WGS) entry which is preliminary data.</text>
</comment>
<evidence type="ECO:0000256" key="1">
    <source>
        <dbReference type="SAM" id="Coils"/>
    </source>
</evidence>
<dbReference type="EMBL" id="LANJ01000046">
    <property type="protein sequence ID" value="KKC35401.1"/>
    <property type="molecule type" value="Genomic_DNA"/>
</dbReference>
<protein>
    <recommendedName>
        <fullName evidence="3">DUF4139 domain-containing protein</fullName>
    </recommendedName>
</protein>
<feature type="chain" id="PRO_5002494123" description="DUF4139 domain-containing protein" evidence="2">
    <location>
        <begin position="27"/>
        <end position="667"/>
    </location>
</feature>
<dbReference type="Proteomes" id="UP000033411">
    <property type="component" value="Unassembled WGS sequence"/>
</dbReference>
<keyword evidence="2" id="KW-0732">Signal</keyword>
<keyword evidence="1" id="KW-0175">Coiled coil</keyword>
<evidence type="ECO:0000259" key="3">
    <source>
        <dbReference type="Pfam" id="PF13598"/>
    </source>
</evidence>
<proteinExistence type="predicted"/>
<name>A0A0F5Q438_9HYPH</name>
<gene>
    <name evidence="4" type="ORF">WH87_16845</name>
</gene>
<feature type="domain" description="DUF4139" evidence="3">
    <location>
        <begin position="220"/>
        <end position="473"/>
    </location>
</feature>
<evidence type="ECO:0000256" key="2">
    <source>
        <dbReference type="SAM" id="SignalP"/>
    </source>
</evidence>
<dbReference type="PATRIC" id="fig|1293439.3.peg.3437"/>
<evidence type="ECO:0000313" key="5">
    <source>
        <dbReference type="Proteomes" id="UP000033411"/>
    </source>
</evidence>
<feature type="coiled-coil region" evidence="1">
    <location>
        <begin position="625"/>
        <end position="659"/>
    </location>
</feature>
<sequence length="667" mass="71452">MTTISLRAALLGASVALLAPIGLAVAADGSGYRIEAVTLSAGGLAEIRRGVQVDGASDLGFDVPLDQVSDILKSLLVYDAAGGVASIRLDGPSPVEETFRGLPFTPEDMNGLPSLLKTLQGTSVRVTSGGRTVEGMVMGVAEDSQPAKDDSERGQLLSVMTAEGQIAVLRLRSDTQLDILDVAMRDKLRAAATVSGKSRVEDMRTINVGLEGTGERDVFLDYVVPAPIWKTAYRLMLDADGKARLQAWAVIENATGEDWSNVAITLSSGAPVTLSQRLYERYWHERQDVPVLAQSVMAPPPDLYKGGAVDERSRLANQDMAYEMMAVPAQAVYAPAPISMSPSAPVAQATASDGQTAAIYRLPMPVDLGAGQTLSVPYIDTTLDAERIAIFYPDRGDTHPISALKLENATGTSLPPGIVTVYAPQEEGYAGDAQLMGVPSAESRILSFAADRKVEVTTERGNEQTSYRATIANGVLRIISTTRADTTYTIKGAPDASRTVIIEHPRLDGWTFTSDALDEDTPTNYRLRAEVEAGGTATVKASIERTNSDEVALIDADPSTLLYWSNQVGNAKTTAALDSLTKLRSELAKREQALGDIVQQLYDTTAAQSRVRENLAAVPSDSTLAQRYISMLEQQEDQIAALEMQRREAEKALSDERDAFAKAVQAL</sequence>
<dbReference type="STRING" id="1293439.WH87_16845"/>
<organism evidence="4 5">
    <name type="scientific">Devosia epidermidihirudinis</name>
    <dbReference type="NCBI Taxonomy" id="1293439"/>
    <lineage>
        <taxon>Bacteria</taxon>
        <taxon>Pseudomonadati</taxon>
        <taxon>Pseudomonadota</taxon>
        <taxon>Alphaproteobacteria</taxon>
        <taxon>Hyphomicrobiales</taxon>
        <taxon>Devosiaceae</taxon>
        <taxon>Devosia</taxon>
    </lineage>
</organism>
<evidence type="ECO:0000313" key="4">
    <source>
        <dbReference type="EMBL" id="KKC35401.1"/>
    </source>
</evidence>
<accession>A0A0F5Q438</accession>
<dbReference type="Pfam" id="PF13598">
    <property type="entry name" value="DUF4139"/>
    <property type="match status" value="1"/>
</dbReference>